<dbReference type="PANTHER" id="PTHR31851">
    <property type="entry name" value="FE(2+)/MN(2+) TRANSPORTER PCL1"/>
    <property type="match status" value="1"/>
</dbReference>
<dbReference type="Pfam" id="PF01988">
    <property type="entry name" value="VIT1"/>
    <property type="match status" value="1"/>
</dbReference>
<dbReference type="Pfam" id="PF02915">
    <property type="entry name" value="Rubrerythrin"/>
    <property type="match status" value="1"/>
</dbReference>
<feature type="transmembrane region" description="Helical" evidence="5">
    <location>
        <begin position="152"/>
        <end position="173"/>
    </location>
</feature>
<evidence type="ECO:0000256" key="3">
    <source>
        <dbReference type="ARBA" id="ARBA00022989"/>
    </source>
</evidence>
<evidence type="ECO:0000313" key="7">
    <source>
        <dbReference type="EMBL" id="PUA33031.1"/>
    </source>
</evidence>
<dbReference type="InterPro" id="IPR039376">
    <property type="entry name" value="Ferritin_CCC1_N"/>
</dbReference>
<feature type="transmembrane region" description="Helical" evidence="5">
    <location>
        <begin position="73"/>
        <end position="92"/>
    </location>
</feature>
<proteinExistence type="predicted"/>
<dbReference type="InterPro" id="IPR008217">
    <property type="entry name" value="Ccc1_fam"/>
</dbReference>
<dbReference type="AlphaFoldDB" id="A0A2R7Y663"/>
<feature type="domain" description="Rubrerythrin diiron-binding" evidence="6">
    <location>
        <begin position="6"/>
        <end position="135"/>
    </location>
</feature>
<evidence type="ECO:0000256" key="2">
    <source>
        <dbReference type="ARBA" id="ARBA00022692"/>
    </source>
</evidence>
<keyword evidence="3 5" id="KW-1133">Transmembrane helix</keyword>
<dbReference type="InterPro" id="IPR003251">
    <property type="entry name" value="Rr_diiron-bd_dom"/>
</dbReference>
<feature type="transmembrane region" description="Helical" evidence="5">
    <location>
        <begin position="286"/>
        <end position="304"/>
    </location>
</feature>
<evidence type="ECO:0000313" key="8">
    <source>
        <dbReference type="Proteomes" id="UP000244066"/>
    </source>
</evidence>
<dbReference type="CDD" id="cd01044">
    <property type="entry name" value="Ferritin_CCC1_N"/>
    <property type="match status" value="1"/>
</dbReference>
<evidence type="ECO:0000256" key="5">
    <source>
        <dbReference type="SAM" id="Phobius"/>
    </source>
</evidence>
<dbReference type="GO" id="GO:0016491">
    <property type="term" value="F:oxidoreductase activity"/>
    <property type="evidence" value="ECO:0007669"/>
    <property type="project" value="InterPro"/>
</dbReference>
<organism evidence="7 8">
    <name type="scientific">Candidatus Terraquivivens tikiterensis</name>
    <dbReference type="NCBI Taxonomy" id="1980982"/>
    <lineage>
        <taxon>Archaea</taxon>
        <taxon>Nitrososphaerota</taxon>
        <taxon>Candidatus Wolframiiraptoraceae</taxon>
        <taxon>Candidatus Terraquivivens</taxon>
    </lineage>
</organism>
<evidence type="ECO:0000259" key="6">
    <source>
        <dbReference type="Pfam" id="PF02915"/>
    </source>
</evidence>
<dbReference type="GO" id="GO:0005384">
    <property type="term" value="F:manganese ion transmembrane transporter activity"/>
    <property type="evidence" value="ECO:0007669"/>
    <property type="project" value="InterPro"/>
</dbReference>
<dbReference type="GO" id="GO:0012505">
    <property type="term" value="C:endomembrane system"/>
    <property type="evidence" value="ECO:0007669"/>
    <property type="project" value="UniProtKB-SubCell"/>
</dbReference>
<feature type="transmembrane region" description="Helical" evidence="5">
    <location>
        <begin position="343"/>
        <end position="365"/>
    </location>
</feature>
<gene>
    <name evidence="7" type="ORF">B9J98_02875</name>
</gene>
<sequence length="370" mass="40066">MGRGLEFIVGAYRDEYTDSRLYKTMAARAKDEVKKRAFEELSEIERSHADFWHDFLEISGLTPSIGLASKLKLFFMLLFTRMLGYTLTVRLFEMGELATIKKYAELYRSGELAESVRERLRRMIYEEISHEEYLLSEVLKVRPLFERVRDALYGMVDALVEVLAVVVGLASIIQEPVLVALAGIIAGSAGTFSMAAGAYLSAKSQREVASAKAAKVEIEVEVSPESASKKLADYFRGEGLGDEDVEGIVPRLMGSKRACVGILKREEVGTLESEVPSPRRAALDAGLYYFLAALFPIAPFVLGLSGLPGVLSAIVSSALALAVTGVTVGVITGISPLRKAGEMVGIALGAVCLTYTIGTFAKAMLGVSLL</sequence>
<reference evidence="7 8" key="1">
    <citation type="submission" date="2017-04" db="EMBL/GenBank/DDBJ databases">
        <title>Draft Aigarchaeota genome from a New Zealand hot spring.</title>
        <authorList>
            <person name="Reysenbach A.-L."/>
            <person name="Donaho J.A."/>
            <person name="Gerhart J."/>
            <person name="Kelley J.F."/>
            <person name="Kouba K."/>
            <person name="Podar M."/>
            <person name="Stott M."/>
        </authorList>
    </citation>
    <scope>NUCLEOTIDE SEQUENCE [LARGE SCALE GENOMIC DNA]</scope>
    <source>
        <strain evidence="7">NZ13_MG1</strain>
    </source>
</reference>
<dbReference type="EMBL" id="NDWU01000005">
    <property type="protein sequence ID" value="PUA33031.1"/>
    <property type="molecule type" value="Genomic_DNA"/>
</dbReference>
<comment type="subcellular location">
    <subcellularLocation>
        <location evidence="1">Endomembrane system</location>
        <topology evidence="1">Multi-pass membrane protein</topology>
    </subcellularLocation>
</comment>
<protein>
    <recommendedName>
        <fullName evidence="6">Rubrerythrin diiron-binding domain-containing protein</fullName>
    </recommendedName>
</protein>
<dbReference type="GO" id="GO:0046872">
    <property type="term" value="F:metal ion binding"/>
    <property type="evidence" value="ECO:0007669"/>
    <property type="project" value="InterPro"/>
</dbReference>
<keyword evidence="4 5" id="KW-0472">Membrane</keyword>
<evidence type="ECO:0000256" key="4">
    <source>
        <dbReference type="ARBA" id="ARBA00023136"/>
    </source>
</evidence>
<dbReference type="InterPro" id="IPR009078">
    <property type="entry name" value="Ferritin-like_SF"/>
</dbReference>
<dbReference type="SUPFAM" id="SSF47240">
    <property type="entry name" value="Ferritin-like"/>
    <property type="match status" value="1"/>
</dbReference>
<feature type="transmembrane region" description="Helical" evidence="5">
    <location>
        <begin position="310"/>
        <end position="331"/>
    </location>
</feature>
<accession>A0A2R7Y663</accession>
<dbReference type="Proteomes" id="UP000244066">
    <property type="component" value="Unassembled WGS sequence"/>
</dbReference>
<evidence type="ECO:0000256" key="1">
    <source>
        <dbReference type="ARBA" id="ARBA00004127"/>
    </source>
</evidence>
<keyword evidence="2 5" id="KW-0812">Transmembrane</keyword>
<comment type="caution">
    <text evidence="7">The sequence shown here is derived from an EMBL/GenBank/DDBJ whole genome shotgun (WGS) entry which is preliminary data.</text>
</comment>
<dbReference type="GO" id="GO:0030026">
    <property type="term" value="P:intracellular manganese ion homeostasis"/>
    <property type="evidence" value="ECO:0007669"/>
    <property type="project" value="InterPro"/>
</dbReference>
<name>A0A2R7Y663_9ARCH</name>
<feature type="transmembrane region" description="Helical" evidence="5">
    <location>
        <begin position="179"/>
        <end position="202"/>
    </location>
</feature>